<dbReference type="InterPro" id="IPR012807">
    <property type="entry name" value="Anti-sigma_ChrR"/>
</dbReference>
<dbReference type="CDD" id="cd20301">
    <property type="entry name" value="cupin_ChrR"/>
    <property type="match status" value="1"/>
</dbReference>
<protein>
    <submittedName>
        <fullName evidence="2">ChrR family anti-sigma-E factor</fullName>
    </submittedName>
</protein>
<accession>A0ABT7F1V9</accession>
<sequence>MDRIEHHLSDDLLDAYALGSLPHAFAVVAAAHLSLCDACRARAAAVDMVGGALLEDLAPVALAPTARSRALAALDGPAPAPAPAIRGSGIFPAPVMAELQGRPPRWRMLGGGIRQQILHADAQGSLRLLYIPPGRAVPEHGHRGLELTLVLQGSFSDSEGRFGVGDVETAQSALDHQPTAGPEEPCICLAATDAPLRFHALVPRVLQPLFRI</sequence>
<dbReference type="InterPro" id="IPR014710">
    <property type="entry name" value="RmlC-like_jellyroll"/>
</dbReference>
<evidence type="ECO:0000313" key="3">
    <source>
        <dbReference type="Proteomes" id="UP001243757"/>
    </source>
</evidence>
<name>A0ABT7F1V9_9RHOB</name>
<dbReference type="SUPFAM" id="SSF51182">
    <property type="entry name" value="RmlC-like cupins"/>
    <property type="match status" value="1"/>
</dbReference>
<dbReference type="Gene3D" id="2.60.120.10">
    <property type="entry name" value="Jelly Rolls"/>
    <property type="match status" value="1"/>
</dbReference>
<dbReference type="InterPro" id="IPR011051">
    <property type="entry name" value="RmlC_Cupin_sf"/>
</dbReference>
<dbReference type="NCBIfam" id="TIGR02451">
    <property type="entry name" value="anti_sig_ChrR"/>
    <property type="match status" value="1"/>
</dbReference>
<dbReference type="RefSeq" id="WP_284481419.1">
    <property type="nucleotide sequence ID" value="NZ_JASNJD010000008.1"/>
</dbReference>
<dbReference type="InterPro" id="IPR025979">
    <property type="entry name" value="ChrR-like_cupin_dom"/>
</dbReference>
<proteinExistence type="predicted"/>
<comment type="caution">
    <text evidence="2">The sequence shown here is derived from an EMBL/GenBank/DDBJ whole genome shotgun (WGS) entry which is preliminary data.</text>
</comment>
<reference evidence="2 3" key="1">
    <citation type="submission" date="2023-05" db="EMBL/GenBank/DDBJ databases">
        <title>Pseudodonghicola sp. nov.</title>
        <authorList>
            <person name="Huang J."/>
        </authorList>
    </citation>
    <scope>NUCLEOTIDE SEQUENCE [LARGE SCALE GENOMIC DNA]</scope>
    <source>
        <strain evidence="2 3">IC7</strain>
    </source>
</reference>
<dbReference type="Pfam" id="PF12973">
    <property type="entry name" value="Cupin_7"/>
    <property type="match status" value="1"/>
</dbReference>
<evidence type="ECO:0000313" key="2">
    <source>
        <dbReference type="EMBL" id="MDK3018592.1"/>
    </source>
</evidence>
<dbReference type="InterPro" id="IPR041916">
    <property type="entry name" value="Anti_sigma_zinc_sf"/>
</dbReference>
<gene>
    <name evidence="2" type="ORF">QO033_12985</name>
</gene>
<feature type="domain" description="ChrR-like cupin" evidence="1">
    <location>
        <begin position="105"/>
        <end position="192"/>
    </location>
</feature>
<dbReference type="Proteomes" id="UP001243757">
    <property type="component" value="Unassembled WGS sequence"/>
</dbReference>
<evidence type="ECO:0000259" key="1">
    <source>
        <dbReference type="Pfam" id="PF12973"/>
    </source>
</evidence>
<dbReference type="EMBL" id="JASNJD010000008">
    <property type="protein sequence ID" value="MDK3018592.1"/>
    <property type="molecule type" value="Genomic_DNA"/>
</dbReference>
<keyword evidence="3" id="KW-1185">Reference proteome</keyword>
<organism evidence="2 3">
    <name type="scientific">Pseudodonghicola flavimaris</name>
    <dbReference type="NCBI Taxonomy" id="3050036"/>
    <lineage>
        <taxon>Bacteria</taxon>
        <taxon>Pseudomonadati</taxon>
        <taxon>Pseudomonadota</taxon>
        <taxon>Alphaproteobacteria</taxon>
        <taxon>Rhodobacterales</taxon>
        <taxon>Paracoccaceae</taxon>
        <taxon>Pseudodonghicola</taxon>
    </lineage>
</organism>
<dbReference type="Gene3D" id="1.10.10.1320">
    <property type="entry name" value="Anti-sigma factor, zinc-finger domain"/>
    <property type="match status" value="1"/>
</dbReference>